<dbReference type="Proteomes" id="UP000261500">
    <property type="component" value="Unplaced"/>
</dbReference>
<keyword evidence="2" id="KW-1017">Isopeptide bond</keyword>
<dbReference type="SUPFAM" id="SSF46785">
    <property type="entry name" value="Winged helix' DNA-binding domain"/>
    <property type="match status" value="1"/>
</dbReference>
<dbReference type="InterPro" id="IPR036390">
    <property type="entry name" value="WH_DNA-bd_sf"/>
</dbReference>
<evidence type="ECO:0000256" key="3">
    <source>
        <dbReference type="ARBA" id="ARBA00022843"/>
    </source>
</evidence>
<dbReference type="Ensembl" id="ENSPLAT00000011500.1">
    <property type="protein sequence ID" value="ENSPLAP00000021263.1"/>
    <property type="gene ID" value="ENSPLAG00000004835.1"/>
</dbReference>
<name>A0A3B3V8C0_9TELE</name>
<comment type="pathway">
    <text evidence="1">Protein modification; protein ubiquitination.</text>
</comment>
<reference evidence="6" key="2">
    <citation type="submission" date="2025-09" db="UniProtKB">
        <authorList>
            <consortium name="Ensembl"/>
        </authorList>
    </citation>
    <scope>IDENTIFICATION</scope>
</reference>
<dbReference type="GO" id="GO:0031625">
    <property type="term" value="F:ubiquitin protein ligase binding"/>
    <property type="evidence" value="ECO:0007669"/>
    <property type="project" value="InterPro"/>
</dbReference>
<dbReference type="InterPro" id="IPR036388">
    <property type="entry name" value="WH-like_DNA-bd_sf"/>
</dbReference>
<comment type="similarity">
    <text evidence="4">Belongs to the cullin family.</text>
</comment>
<feature type="domain" description="Cullin family profile" evidence="5">
    <location>
        <begin position="111"/>
        <end position="318"/>
    </location>
</feature>
<dbReference type="GO" id="GO:0016567">
    <property type="term" value="P:protein ubiquitination"/>
    <property type="evidence" value="ECO:0007669"/>
    <property type="project" value="UniProtKB-UniPathway"/>
</dbReference>
<dbReference type="STRING" id="48699.ENSPLAP00000021263"/>
<evidence type="ECO:0000256" key="1">
    <source>
        <dbReference type="ARBA" id="ARBA00004906"/>
    </source>
</evidence>
<evidence type="ECO:0000256" key="2">
    <source>
        <dbReference type="ARBA" id="ARBA00022499"/>
    </source>
</evidence>
<evidence type="ECO:0000259" key="5">
    <source>
        <dbReference type="PROSITE" id="PS50069"/>
    </source>
</evidence>
<sequence length="482" mass="54412">IAGIALCWQGVVQRQVKKFLESSCSLPDFVERYRSLYLRLKNAMEELFGQQTAFVLALRHGFSAALLQLSILRAMHVSPEPAGSNQEEELQAEDERFTLERLQQFLEPMYYLGDRLLAQGNVWLESAVIDQIGSCFPSRFPQQMLKNLRESVELQQEFHLYRLQQLDRHLQEQDQVGGGRLQGDSRGPSALNWVESEEEAEVQVLVLSPRCWAVSSGCFLDEPAKHFPAELCSYLNHFTQFYSHSQSMYSLSHSKPRRLQWTWLGHGELRLGGWTLHVSTLQMFILLHFNAQEVRVQQLLQESGLSAAVLLHALQPLIADGGPLTSVLQLNQQVASRSLQGVPASLQLLPRQTYLNVDEDAAGTLERKRNFIYCLIVHIMKQEKEMHIDNLVMDSCQKQEAARSPGGGRFGCSTGDVLSCIMHVINKGCVRRNDDNPHIVEFPRPHLPRLPGAPGPRRRARPHAELHALLLPGQNRPSAVGG</sequence>
<evidence type="ECO:0000313" key="7">
    <source>
        <dbReference type="Proteomes" id="UP000261500"/>
    </source>
</evidence>
<dbReference type="UniPathway" id="UPA00143"/>
<accession>A0A3B3V8C0</accession>
<dbReference type="InterPro" id="IPR059120">
    <property type="entry name" value="Cullin-like_AB"/>
</dbReference>
<organism evidence="6 7">
    <name type="scientific">Poecilia latipinna</name>
    <name type="common">sailfin molly</name>
    <dbReference type="NCBI Taxonomy" id="48699"/>
    <lineage>
        <taxon>Eukaryota</taxon>
        <taxon>Metazoa</taxon>
        <taxon>Chordata</taxon>
        <taxon>Craniata</taxon>
        <taxon>Vertebrata</taxon>
        <taxon>Euteleostomi</taxon>
        <taxon>Actinopterygii</taxon>
        <taxon>Neopterygii</taxon>
        <taxon>Teleostei</taxon>
        <taxon>Neoteleostei</taxon>
        <taxon>Acanthomorphata</taxon>
        <taxon>Ovalentaria</taxon>
        <taxon>Atherinomorphae</taxon>
        <taxon>Cyprinodontiformes</taxon>
        <taxon>Poeciliidae</taxon>
        <taxon>Poeciliinae</taxon>
        <taxon>Poecilia</taxon>
    </lineage>
</organism>
<dbReference type="Gene3D" id="1.10.10.10">
    <property type="entry name" value="Winged helix-like DNA-binding domain superfamily/Winged helix DNA-binding domain"/>
    <property type="match status" value="1"/>
</dbReference>
<dbReference type="Gene3D" id="3.30.230.130">
    <property type="entry name" value="Cullin, Chain C, Domain 2"/>
    <property type="match status" value="1"/>
</dbReference>
<dbReference type="SUPFAM" id="SSF75632">
    <property type="entry name" value="Cullin homology domain"/>
    <property type="match status" value="1"/>
</dbReference>
<dbReference type="PROSITE" id="PS50069">
    <property type="entry name" value="CULLIN_2"/>
    <property type="match status" value="1"/>
</dbReference>
<proteinExistence type="inferred from homology"/>
<dbReference type="PANTHER" id="PTHR22771:SF4">
    <property type="entry name" value="CULLIN 7-RELATED"/>
    <property type="match status" value="1"/>
</dbReference>
<reference evidence="6" key="1">
    <citation type="submission" date="2025-08" db="UniProtKB">
        <authorList>
            <consortium name="Ensembl"/>
        </authorList>
    </citation>
    <scope>IDENTIFICATION</scope>
</reference>
<evidence type="ECO:0000313" key="6">
    <source>
        <dbReference type="Ensembl" id="ENSPLAP00000021263.1"/>
    </source>
</evidence>
<dbReference type="AlphaFoldDB" id="A0A3B3V8C0"/>
<dbReference type="InterPro" id="IPR016158">
    <property type="entry name" value="Cullin_homology"/>
</dbReference>
<dbReference type="SMART" id="SM00884">
    <property type="entry name" value="Cullin_Nedd8"/>
    <property type="match status" value="1"/>
</dbReference>
<protein>
    <recommendedName>
        <fullName evidence="5">Cullin family profile domain-containing protein</fullName>
    </recommendedName>
</protein>
<dbReference type="PANTHER" id="PTHR22771">
    <property type="entry name" value="CULLIN AND GALACTOSE-BINDING DOMAIN-CONTAINING"/>
    <property type="match status" value="1"/>
</dbReference>
<keyword evidence="7" id="KW-1185">Reference proteome</keyword>
<keyword evidence="3" id="KW-0832">Ubl conjugation</keyword>
<dbReference type="InterPro" id="IPR045093">
    <property type="entry name" value="Cullin"/>
</dbReference>
<dbReference type="InterPro" id="IPR019559">
    <property type="entry name" value="Cullin_neddylation_domain"/>
</dbReference>
<dbReference type="GeneTree" id="ENSGT00940000153954"/>
<dbReference type="GO" id="GO:0006511">
    <property type="term" value="P:ubiquitin-dependent protein catabolic process"/>
    <property type="evidence" value="ECO:0007669"/>
    <property type="project" value="InterPro"/>
</dbReference>
<dbReference type="InterPro" id="IPR036317">
    <property type="entry name" value="Cullin_homology_sf"/>
</dbReference>
<evidence type="ECO:0000256" key="4">
    <source>
        <dbReference type="PROSITE-ProRule" id="PRU00330"/>
    </source>
</evidence>
<dbReference type="Pfam" id="PF26557">
    <property type="entry name" value="Cullin_AB"/>
    <property type="match status" value="1"/>
</dbReference>